<dbReference type="AlphaFoldDB" id="C3J8R4"/>
<reference evidence="1 2" key="1">
    <citation type="submission" date="2009-04" db="EMBL/GenBank/DDBJ databases">
        <authorList>
            <person name="Sebastian Y."/>
            <person name="Madupu R."/>
            <person name="Durkin A.S."/>
            <person name="Torralba M."/>
            <person name="Methe B."/>
            <person name="Sutton G.G."/>
            <person name="Strausberg R.L."/>
            <person name="Nelson K.E."/>
        </authorList>
    </citation>
    <scope>NUCLEOTIDE SEQUENCE [LARGE SCALE GENOMIC DNA]</scope>
    <source>
        <strain evidence="2">ATCC 35406 / BCRC 14492 / JCM 8526 / NCTC 13058 / HG 370</strain>
    </source>
</reference>
<name>C3J8R4_POREA</name>
<evidence type="ECO:0000313" key="1">
    <source>
        <dbReference type="EMBL" id="EEN83475.1"/>
    </source>
</evidence>
<organism evidence="1 2">
    <name type="scientific">Porphyromonas endodontalis (strain ATCC 35406 / DSM 24491 / JCM 8526 / CCUG 16442 / BCRC 14492 / NCTC 13058 / HG 370)</name>
    <name type="common">Bacteroides endodontalis</name>
    <dbReference type="NCBI Taxonomy" id="553175"/>
    <lineage>
        <taxon>Bacteria</taxon>
        <taxon>Pseudomonadati</taxon>
        <taxon>Bacteroidota</taxon>
        <taxon>Bacteroidia</taxon>
        <taxon>Bacteroidales</taxon>
        <taxon>Porphyromonadaceae</taxon>
        <taxon>Porphyromonas</taxon>
    </lineage>
</organism>
<sequence>MLSLLRDMQRSLAHSKGSNGERALSPVVYFPKLYEYKRAI</sequence>
<proteinExistence type="predicted"/>
<evidence type="ECO:0000313" key="2">
    <source>
        <dbReference type="Proteomes" id="UP000004295"/>
    </source>
</evidence>
<comment type="caution">
    <text evidence="1">The sequence shown here is derived from an EMBL/GenBank/DDBJ whole genome shotgun (WGS) entry which is preliminary data.</text>
</comment>
<protein>
    <submittedName>
        <fullName evidence="1">Uncharacterized protein</fullName>
    </submittedName>
</protein>
<accession>C3J8R4</accession>
<gene>
    <name evidence="1" type="ORF">POREN0001_0584</name>
</gene>
<keyword evidence="2" id="KW-1185">Reference proteome</keyword>
<dbReference type="EMBL" id="ACNN01000007">
    <property type="protein sequence ID" value="EEN83475.1"/>
    <property type="molecule type" value="Genomic_DNA"/>
</dbReference>
<dbReference type="Proteomes" id="UP000004295">
    <property type="component" value="Unassembled WGS sequence"/>
</dbReference>